<evidence type="ECO:0000313" key="4">
    <source>
        <dbReference type="Proteomes" id="UP001497623"/>
    </source>
</evidence>
<accession>A0AAV2SEV7</accession>
<dbReference type="InterPro" id="IPR002557">
    <property type="entry name" value="Chitin-bd_dom"/>
</dbReference>
<reference evidence="3 4" key="1">
    <citation type="submission" date="2024-05" db="EMBL/GenBank/DDBJ databases">
        <authorList>
            <person name="Wallberg A."/>
        </authorList>
    </citation>
    <scope>NUCLEOTIDE SEQUENCE [LARGE SCALE GENOMIC DNA]</scope>
</reference>
<dbReference type="GO" id="GO:0008061">
    <property type="term" value="F:chitin binding"/>
    <property type="evidence" value="ECO:0007669"/>
    <property type="project" value="InterPro"/>
</dbReference>
<protein>
    <recommendedName>
        <fullName evidence="2">Chitin-binding type-2 domain-containing protein</fullName>
    </recommendedName>
</protein>
<gene>
    <name evidence="3" type="ORF">MNOR_LOCUS35858</name>
</gene>
<dbReference type="EMBL" id="CAXKWB010061881">
    <property type="protein sequence ID" value="CAL4184509.1"/>
    <property type="molecule type" value="Genomic_DNA"/>
</dbReference>
<feature type="chain" id="PRO_5043472367" description="Chitin-binding type-2 domain-containing protein" evidence="1">
    <location>
        <begin position="23"/>
        <end position="166"/>
    </location>
</feature>
<feature type="domain" description="Chitin-binding type-2" evidence="2">
    <location>
        <begin position="29"/>
        <end position="98"/>
    </location>
</feature>
<dbReference type="Proteomes" id="UP001497623">
    <property type="component" value="Unassembled WGS sequence"/>
</dbReference>
<keyword evidence="1" id="KW-0732">Signal</keyword>
<organism evidence="3 4">
    <name type="scientific">Meganyctiphanes norvegica</name>
    <name type="common">Northern krill</name>
    <name type="synonym">Thysanopoda norvegica</name>
    <dbReference type="NCBI Taxonomy" id="48144"/>
    <lineage>
        <taxon>Eukaryota</taxon>
        <taxon>Metazoa</taxon>
        <taxon>Ecdysozoa</taxon>
        <taxon>Arthropoda</taxon>
        <taxon>Crustacea</taxon>
        <taxon>Multicrustacea</taxon>
        <taxon>Malacostraca</taxon>
        <taxon>Eumalacostraca</taxon>
        <taxon>Eucarida</taxon>
        <taxon>Euphausiacea</taxon>
        <taxon>Euphausiidae</taxon>
        <taxon>Meganyctiphanes</taxon>
    </lineage>
</organism>
<dbReference type="AlphaFoldDB" id="A0AAV2SEV7"/>
<comment type="caution">
    <text evidence="3">The sequence shown here is derived from an EMBL/GenBank/DDBJ whole genome shotgun (WGS) entry which is preliminary data.</text>
</comment>
<evidence type="ECO:0000313" key="3">
    <source>
        <dbReference type="EMBL" id="CAL4184509.1"/>
    </source>
</evidence>
<keyword evidence="4" id="KW-1185">Reference proteome</keyword>
<dbReference type="GO" id="GO:0005576">
    <property type="term" value="C:extracellular region"/>
    <property type="evidence" value="ECO:0007669"/>
    <property type="project" value="InterPro"/>
</dbReference>
<dbReference type="PROSITE" id="PS50940">
    <property type="entry name" value="CHIT_BIND_II"/>
    <property type="match status" value="1"/>
</dbReference>
<evidence type="ECO:0000256" key="1">
    <source>
        <dbReference type="SAM" id="SignalP"/>
    </source>
</evidence>
<proteinExistence type="predicted"/>
<dbReference type="Pfam" id="PF01607">
    <property type="entry name" value="CBM_14"/>
    <property type="match status" value="1"/>
</dbReference>
<name>A0AAV2SEV7_MEGNR</name>
<sequence>MERQHYLTALGIVLAISLFCYADQCTDPKPVCQLPGTNEMLFVQDPKNCSQYFQCMKGPNGYAIPLGPFSCPSGNEYLEEFGKNGFNPPCAIATECHKKCNCLRDCLKDGDMIPTHNKCTHYFRCQEKEDNPGHFTKNNTKCPDDNPYFNGAECDYTEQFCCPHAA</sequence>
<feature type="signal peptide" evidence="1">
    <location>
        <begin position="1"/>
        <end position="22"/>
    </location>
</feature>
<evidence type="ECO:0000259" key="2">
    <source>
        <dbReference type="PROSITE" id="PS50940"/>
    </source>
</evidence>